<proteinExistence type="predicted"/>
<feature type="compositionally biased region" description="Pro residues" evidence="1">
    <location>
        <begin position="43"/>
        <end position="53"/>
    </location>
</feature>
<evidence type="ECO:0000313" key="2">
    <source>
        <dbReference type="EMBL" id="SFT88583.1"/>
    </source>
</evidence>
<gene>
    <name evidence="2" type="ORF">SAMN05660657_03691</name>
</gene>
<sequence length="70" mass="7350">MGFPRGAARWLTRRMVAPLPEPDPQIDPTEPVPDDPSELLPDAPEPLPPPPIEATPDDPGGDPGGVPEPA</sequence>
<dbReference type="STRING" id="1296565.SAMN05660657_03691"/>
<accession>A0A1I7BN39</accession>
<dbReference type="AlphaFoldDB" id="A0A1I7BN39"/>
<keyword evidence="3" id="KW-1185">Reference proteome</keyword>
<dbReference type="Proteomes" id="UP000199546">
    <property type="component" value="Unassembled WGS sequence"/>
</dbReference>
<organism evidence="2 3">
    <name type="scientific">Geodermatophilus amargosae</name>
    <dbReference type="NCBI Taxonomy" id="1296565"/>
    <lineage>
        <taxon>Bacteria</taxon>
        <taxon>Bacillati</taxon>
        <taxon>Actinomycetota</taxon>
        <taxon>Actinomycetes</taxon>
        <taxon>Geodermatophilales</taxon>
        <taxon>Geodermatophilaceae</taxon>
        <taxon>Geodermatophilus</taxon>
    </lineage>
</organism>
<evidence type="ECO:0000256" key="1">
    <source>
        <dbReference type="SAM" id="MobiDB-lite"/>
    </source>
</evidence>
<name>A0A1I7BN39_9ACTN</name>
<evidence type="ECO:0000313" key="3">
    <source>
        <dbReference type="Proteomes" id="UP000199546"/>
    </source>
</evidence>
<protein>
    <submittedName>
        <fullName evidence="2">Uncharacterized protein</fullName>
    </submittedName>
</protein>
<feature type="region of interest" description="Disordered" evidence="1">
    <location>
        <begin position="15"/>
        <end position="70"/>
    </location>
</feature>
<reference evidence="3" key="1">
    <citation type="submission" date="2016-10" db="EMBL/GenBank/DDBJ databases">
        <authorList>
            <person name="Varghese N."/>
            <person name="Submissions S."/>
        </authorList>
    </citation>
    <scope>NUCLEOTIDE SEQUENCE [LARGE SCALE GENOMIC DNA]</scope>
    <source>
        <strain evidence="3">DSM 46136</strain>
    </source>
</reference>
<dbReference type="EMBL" id="FPBA01000015">
    <property type="protein sequence ID" value="SFT88583.1"/>
    <property type="molecule type" value="Genomic_DNA"/>
</dbReference>